<dbReference type="OrthoDB" id="69641at2759"/>
<keyword evidence="5" id="KW-0810">Translation regulation</keyword>
<protein>
    <recommendedName>
        <fullName evidence="7">RWD domain-containing protein</fullName>
    </recommendedName>
</protein>
<dbReference type="InterPro" id="IPR036956">
    <property type="entry name" value="Impact_N_sf"/>
</dbReference>
<evidence type="ECO:0000256" key="2">
    <source>
        <dbReference type="ARBA" id="ARBA00007665"/>
    </source>
</evidence>
<accession>A0A9P0FBL4</accession>
<sequence>MDNIPQQSDEIEALKSIYDDQWVIEDIESTYSIEIDKNIKLYITLSPDYPSEKPPNYELLAPTLSAKQKDLVAEKFQEIYNDNKGEPIIFQWIEQLKEIAVQKESDESGSTKTDKLDILEEIESLKISTKLMDILHGPTVVDRKSVFQAHTCKVFSAQDVKDFMGLLLENRSIAKATHNISAYRVILPNNSILQDCDDDGESHAGGRLMHLLQILNAENVMVVVTRWYGGIQLGPDRFKHINNAARLAMLEAGFIKS</sequence>
<dbReference type="InterPro" id="IPR023582">
    <property type="entry name" value="Impact"/>
</dbReference>
<dbReference type="AlphaFoldDB" id="A0A9P0FBL4"/>
<dbReference type="Pfam" id="PF05773">
    <property type="entry name" value="RWD"/>
    <property type="match status" value="1"/>
</dbReference>
<dbReference type="GO" id="GO:0140469">
    <property type="term" value="P:GCN2-mediated signaling"/>
    <property type="evidence" value="ECO:0007669"/>
    <property type="project" value="TreeGrafter"/>
</dbReference>
<evidence type="ECO:0000256" key="4">
    <source>
        <dbReference type="ARBA" id="ARBA00022491"/>
    </source>
</evidence>
<dbReference type="Proteomes" id="UP001154078">
    <property type="component" value="Chromosome 1"/>
</dbReference>
<proteinExistence type="inferred from homology"/>
<dbReference type="GO" id="GO:0005737">
    <property type="term" value="C:cytoplasm"/>
    <property type="evidence" value="ECO:0007669"/>
    <property type="project" value="UniProtKB-SubCell"/>
</dbReference>
<name>A0A9P0FBL4_BRAAE</name>
<keyword evidence="4" id="KW-0678">Repressor</keyword>
<evidence type="ECO:0000256" key="1">
    <source>
        <dbReference type="ARBA" id="ARBA00004496"/>
    </source>
</evidence>
<evidence type="ECO:0000256" key="6">
    <source>
        <dbReference type="ARBA" id="ARBA00023016"/>
    </source>
</evidence>
<dbReference type="Gene3D" id="3.30.230.30">
    <property type="entry name" value="Impact, N-terminal domain"/>
    <property type="match status" value="1"/>
</dbReference>
<reference evidence="8" key="1">
    <citation type="submission" date="2021-12" db="EMBL/GenBank/DDBJ databases">
        <authorList>
            <person name="King R."/>
        </authorList>
    </citation>
    <scope>NUCLEOTIDE SEQUENCE</scope>
</reference>
<dbReference type="PANTHER" id="PTHR16301">
    <property type="entry name" value="IMPACT-RELATED"/>
    <property type="match status" value="1"/>
</dbReference>
<feature type="domain" description="RWD" evidence="7">
    <location>
        <begin position="9"/>
        <end position="103"/>
    </location>
</feature>
<comment type="similarity">
    <text evidence="2">Belongs to the IMPACT family.</text>
</comment>
<dbReference type="InterPro" id="IPR001498">
    <property type="entry name" value="Impact_N"/>
</dbReference>
<dbReference type="InterPro" id="IPR006575">
    <property type="entry name" value="RWD_dom"/>
</dbReference>
<evidence type="ECO:0000256" key="5">
    <source>
        <dbReference type="ARBA" id="ARBA00022845"/>
    </source>
</evidence>
<dbReference type="SUPFAM" id="SSF54211">
    <property type="entry name" value="Ribosomal protein S5 domain 2-like"/>
    <property type="match status" value="1"/>
</dbReference>
<dbReference type="CDD" id="cd23821">
    <property type="entry name" value="RWD_IMPACT"/>
    <property type="match status" value="1"/>
</dbReference>
<evidence type="ECO:0000256" key="3">
    <source>
        <dbReference type="ARBA" id="ARBA00022490"/>
    </source>
</evidence>
<organism evidence="8 9">
    <name type="scientific">Brassicogethes aeneus</name>
    <name type="common">Rape pollen beetle</name>
    <name type="synonym">Meligethes aeneus</name>
    <dbReference type="NCBI Taxonomy" id="1431903"/>
    <lineage>
        <taxon>Eukaryota</taxon>
        <taxon>Metazoa</taxon>
        <taxon>Ecdysozoa</taxon>
        <taxon>Arthropoda</taxon>
        <taxon>Hexapoda</taxon>
        <taxon>Insecta</taxon>
        <taxon>Pterygota</taxon>
        <taxon>Neoptera</taxon>
        <taxon>Endopterygota</taxon>
        <taxon>Coleoptera</taxon>
        <taxon>Polyphaga</taxon>
        <taxon>Cucujiformia</taxon>
        <taxon>Nitidulidae</taxon>
        <taxon>Meligethinae</taxon>
        <taxon>Brassicogethes</taxon>
    </lineage>
</organism>
<dbReference type="GO" id="GO:0006446">
    <property type="term" value="P:regulation of translational initiation"/>
    <property type="evidence" value="ECO:0007669"/>
    <property type="project" value="TreeGrafter"/>
</dbReference>
<dbReference type="SUPFAM" id="SSF54495">
    <property type="entry name" value="UBC-like"/>
    <property type="match status" value="1"/>
</dbReference>
<evidence type="ECO:0000313" key="8">
    <source>
        <dbReference type="EMBL" id="CAH0546202.1"/>
    </source>
</evidence>
<dbReference type="InterPro" id="IPR020568">
    <property type="entry name" value="Ribosomal_Su5_D2-typ_SF"/>
</dbReference>
<dbReference type="Pfam" id="PF01205">
    <property type="entry name" value="Impact_N"/>
    <property type="match status" value="1"/>
</dbReference>
<comment type="subcellular location">
    <subcellularLocation>
        <location evidence="1">Cytoplasm</location>
    </subcellularLocation>
</comment>
<evidence type="ECO:0000259" key="7">
    <source>
        <dbReference type="PROSITE" id="PS50908"/>
    </source>
</evidence>
<dbReference type="Gene3D" id="3.10.110.10">
    <property type="entry name" value="Ubiquitin Conjugating Enzyme"/>
    <property type="match status" value="1"/>
</dbReference>
<dbReference type="EMBL" id="OV121132">
    <property type="protein sequence ID" value="CAH0546202.1"/>
    <property type="molecule type" value="Genomic_DNA"/>
</dbReference>
<keyword evidence="9" id="KW-1185">Reference proteome</keyword>
<dbReference type="PANTHER" id="PTHR16301:SF25">
    <property type="entry name" value="PROTEIN IMPACT"/>
    <property type="match status" value="1"/>
</dbReference>
<keyword evidence="6" id="KW-0346">Stress response</keyword>
<dbReference type="InterPro" id="IPR016135">
    <property type="entry name" value="UBQ-conjugating_enzyme/RWD"/>
</dbReference>
<dbReference type="PROSITE" id="PS50908">
    <property type="entry name" value="RWD"/>
    <property type="match status" value="1"/>
</dbReference>
<dbReference type="SMART" id="SM00591">
    <property type="entry name" value="RWD"/>
    <property type="match status" value="1"/>
</dbReference>
<gene>
    <name evidence="8" type="ORF">MELIAE_LOCUS420</name>
</gene>
<evidence type="ECO:0000313" key="9">
    <source>
        <dbReference type="Proteomes" id="UP001154078"/>
    </source>
</evidence>
<keyword evidence="3" id="KW-0963">Cytoplasm</keyword>